<feature type="region of interest" description="Disordered" evidence="1">
    <location>
        <begin position="226"/>
        <end position="246"/>
    </location>
</feature>
<gene>
    <name evidence="3" type="ORF">WKW77_07910</name>
</gene>
<dbReference type="InterPro" id="IPR050950">
    <property type="entry name" value="HTH-type_LysR_regulators"/>
</dbReference>
<proteinExistence type="predicted"/>
<dbReference type="EMBL" id="JBBKZU010000003">
    <property type="protein sequence ID" value="MEJ8810990.1"/>
    <property type="molecule type" value="Genomic_DNA"/>
</dbReference>
<feature type="domain" description="LysR substrate-binding" evidence="2">
    <location>
        <begin position="13"/>
        <end position="218"/>
    </location>
</feature>
<evidence type="ECO:0000259" key="2">
    <source>
        <dbReference type="Pfam" id="PF03466"/>
    </source>
</evidence>
<evidence type="ECO:0000313" key="3">
    <source>
        <dbReference type="EMBL" id="MEJ8810990.1"/>
    </source>
</evidence>
<dbReference type="InterPro" id="IPR005119">
    <property type="entry name" value="LysR_subst-bd"/>
</dbReference>
<dbReference type="PANTHER" id="PTHR30419">
    <property type="entry name" value="HTH-TYPE TRANSCRIPTIONAL REGULATOR YBHD"/>
    <property type="match status" value="1"/>
</dbReference>
<dbReference type="RefSeq" id="WP_340356309.1">
    <property type="nucleotide sequence ID" value="NZ_JBBKZU010000003.1"/>
</dbReference>
<reference evidence="3 4" key="1">
    <citation type="submission" date="2024-03" db="EMBL/GenBank/DDBJ databases">
        <title>Novel species of the genus Variovorax.</title>
        <authorList>
            <person name="Liu Q."/>
            <person name="Xin Y.-H."/>
        </authorList>
    </citation>
    <scope>NUCLEOTIDE SEQUENCE [LARGE SCALE GENOMIC DNA]</scope>
    <source>
        <strain evidence="3 4">KACC 18899</strain>
    </source>
</reference>
<evidence type="ECO:0000256" key="1">
    <source>
        <dbReference type="SAM" id="MobiDB-lite"/>
    </source>
</evidence>
<keyword evidence="4" id="KW-1185">Reference proteome</keyword>
<dbReference type="Gene3D" id="3.40.190.290">
    <property type="match status" value="1"/>
</dbReference>
<name>A0ABU8VBG2_9BURK</name>
<comment type="caution">
    <text evidence="3">The sequence shown here is derived from an EMBL/GenBank/DDBJ whole genome shotgun (WGS) entry which is preliminary data.</text>
</comment>
<protein>
    <submittedName>
        <fullName evidence="3">LysR substrate-binding domain-containing protein</fullName>
    </submittedName>
</protein>
<feature type="compositionally biased region" description="Polar residues" evidence="1">
    <location>
        <begin position="233"/>
        <end position="246"/>
    </location>
</feature>
<accession>A0ABU8VBG2</accession>
<dbReference type="Proteomes" id="UP001365846">
    <property type="component" value="Unassembled WGS sequence"/>
</dbReference>
<dbReference type="PANTHER" id="PTHR30419:SF30">
    <property type="entry name" value="LYSR FAMILY TRANSCRIPTIONAL REGULATOR"/>
    <property type="match status" value="1"/>
</dbReference>
<dbReference type="SUPFAM" id="SSF53850">
    <property type="entry name" value="Periplasmic binding protein-like II"/>
    <property type="match status" value="1"/>
</dbReference>
<sequence length="246" mass="27094">MQRARDEIAQIRDGTTGRLAIAVTTSVALTMMPAAFEAFHTRLPTVDVRVSESALRSMLARLRDGQLDLALAPLLPGRLGPEFETIELVPMEFMVGMRTGHPLRRCQSLRQLHGAEWVLPGNGALDGEALLPVFSSIGLTLPSRLILSESSMTALGLVGRMDVVGLFVEPLVELAFRYHGIRRVAVKEKLPTLQVCVIKLKDQRLTPAARQFVECLQPAATRRPSPFELQPRVGTQLTSPASAWRR</sequence>
<organism evidence="3 4">
    <name type="scientific">Variovorax ureilyticus</name>
    <dbReference type="NCBI Taxonomy" id="1836198"/>
    <lineage>
        <taxon>Bacteria</taxon>
        <taxon>Pseudomonadati</taxon>
        <taxon>Pseudomonadota</taxon>
        <taxon>Betaproteobacteria</taxon>
        <taxon>Burkholderiales</taxon>
        <taxon>Comamonadaceae</taxon>
        <taxon>Variovorax</taxon>
    </lineage>
</organism>
<dbReference type="Pfam" id="PF03466">
    <property type="entry name" value="LysR_substrate"/>
    <property type="match status" value="1"/>
</dbReference>
<evidence type="ECO:0000313" key="4">
    <source>
        <dbReference type="Proteomes" id="UP001365846"/>
    </source>
</evidence>